<proteinExistence type="predicted"/>
<gene>
    <name evidence="1" type="ORF">DXC78_01635</name>
</gene>
<comment type="caution">
    <text evidence="1">The sequence shown here is derived from an EMBL/GenBank/DDBJ whole genome shotgun (WGS) entry which is preliminary data.</text>
</comment>
<accession>A0A3E3E8M3</accession>
<sequence>MRCFFMTNYLYYNYANSSVCKVAEEQIEYEPCSSVHRYFDQECLRHGSTLKGRKTAYANQMNQKQYIPVIVQEKPHCIFFPIKPLDDPKNIWICYEKIDFVTYNKKICTIHFKDHTCLECEEPHRVQKQMRQIFRYLRRLDV</sequence>
<dbReference type="Pfam" id="PF06338">
    <property type="entry name" value="ComK"/>
    <property type="match status" value="1"/>
</dbReference>
<evidence type="ECO:0000313" key="1">
    <source>
        <dbReference type="EMBL" id="RGD78131.1"/>
    </source>
</evidence>
<dbReference type="GO" id="GO:0030420">
    <property type="term" value="P:establishment of competence for transformation"/>
    <property type="evidence" value="ECO:0007669"/>
    <property type="project" value="InterPro"/>
</dbReference>
<dbReference type="Proteomes" id="UP000260721">
    <property type="component" value="Unassembled WGS sequence"/>
</dbReference>
<protein>
    <recommendedName>
        <fullName evidence="3">Competence protein ComK</fullName>
    </recommendedName>
</protein>
<evidence type="ECO:0000313" key="2">
    <source>
        <dbReference type="Proteomes" id="UP000260721"/>
    </source>
</evidence>
<dbReference type="InterPro" id="IPR010461">
    <property type="entry name" value="ComK"/>
</dbReference>
<dbReference type="EMBL" id="QUSK01000002">
    <property type="protein sequence ID" value="RGD78131.1"/>
    <property type="molecule type" value="Genomic_DNA"/>
</dbReference>
<organism evidence="1 2">
    <name type="scientific">Faecalicoccus pleomorphus</name>
    <dbReference type="NCBI Taxonomy" id="1323"/>
    <lineage>
        <taxon>Bacteria</taxon>
        <taxon>Bacillati</taxon>
        <taxon>Bacillota</taxon>
        <taxon>Erysipelotrichia</taxon>
        <taxon>Erysipelotrichales</taxon>
        <taxon>Erysipelotrichaceae</taxon>
        <taxon>Faecalicoccus</taxon>
    </lineage>
</organism>
<evidence type="ECO:0008006" key="3">
    <source>
        <dbReference type="Google" id="ProtNLM"/>
    </source>
</evidence>
<reference evidence="1 2" key="1">
    <citation type="submission" date="2018-08" db="EMBL/GenBank/DDBJ databases">
        <title>A genome reference for cultivated species of the human gut microbiota.</title>
        <authorList>
            <person name="Zou Y."/>
            <person name="Xue W."/>
            <person name="Luo G."/>
        </authorList>
    </citation>
    <scope>NUCLEOTIDE SEQUENCE [LARGE SCALE GENOMIC DNA]</scope>
    <source>
        <strain evidence="1 2">TF08-11</strain>
    </source>
</reference>
<dbReference type="AlphaFoldDB" id="A0A3E3E8M3"/>
<name>A0A3E3E8M3_9FIRM</name>
<dbReference type="STRING" id="1123313.GCA_000420345_00235"/>